<dbReference type="PROSITE" id="PS00118">
    <property type="entry name" value="PA2_HIS"/>
    <property type="match status" value="1"/>
</dbReference>
<feature type="binding site" evidence="4">
    <location>
        <position position="45"/>
    </location>
    <ligand>
        <name>Ca(2+)</name>
        <dbReference type="ChEBI" id="CHEBI:29108"/>
    </ligand>
</feature>
<dbReference type="SUPFAM" id="SSF48619">
    <property type="entry name" value="Phospholipase A2, PLA2"/>
    <property type="match status" value="1"/>
</dbReference>
<dbReference type="GO" id="GO:0006644">
    <property type="term" value="P:phospholipid metabolic process"/>
    <property type="evidence" value="ECO:0007669"/>
    <property type="project" value="InterPro"/>
</dbReference>
<keyword evidence="7" id="KW-0732">Signal</keyword>
<organism evidence="11">
    <name type="scientific">Gongylonema pulchrum</name>
    <dbReference type="NCBI Taxonomy" id="637853"/>
    <lineage>
        <taxon>Eukaryota</taxon>
        <taxon>Metazoa</taxon>
        <taxon>Ecdysozoa</taxon>
        <taxon>Nematoda</taxon>
        <taxon>Chromadorea</taxon>
        <taxon>Rhabditida</taxon>
        <taxon>Spirurina</taxon>
        <taxon>Spiruromorpha</taxon>
        <taxon>Spiruroidea</taxon>
        <taxon>Gongylonematidae</taxon>
        <taxon>Gongylonema</taxon>
    </lineage>
</organism>
<dbReference type="PANTHER" id="PTHR11716">
    <property type="entry name" value="PHOSPHOLIPASE A2 FAMILY MEMBER"/>
    <property type="match status" value="1"/>
</dbReference>
<feature type="signal peptide" evidence="7">
    <location>
        <begin position="1"/>
        <end position="17"/>
    </location>
</feature>
<dbReference type="PANTHER" id="PTHR11716:SF107">
    <property type="entry name" value="PHOSPHOLIPASE A2"/>
    <property type="match status" value="1"/>
</dbReference>
<comment type="similarity">
    <text evidence="6">Belongs to the phospholipase A2 family.</text>
</comment>
<accession>A0A183EZ10</accession>
<evidence type="ECO:0000256" key="4">
    <source>
        <dbReference type="PIRSR" id="PIRSR601211-2"/>
    </source>
</evidence>
<dbReference type="AlphaFoldDB" id="A0A183EZ10"/>
<dbReference type="WBParaSite" id="GPUH_0002623101-mRNA-1">
    <property type="protein sequence ID" value="GPUH_0002623101-mRNA-1"/>
    <property type="gene ID" value="GPUH_0002623101"/>
</dbReference>
<evidence type="ECO:0000313" key="11">
    <source>
        <dbReference type="WBParaSite" id="GPUH_0002623101-mRNA-1"/>
    </source>
</evidence>
<dbReference type="GO" id="GO:0050482">
    <property type="term" value="P:arachidonate secretion"/>
    <property type="evidence" value="ECO:0007669"/>
    <property type="project" value="InterPro"/>
</dbReference>
<dbReference type="GO" id="GO:0004623">
    <property type="term" value="F:phospholipase A2 activity"/>
    <property type="evidence" value="ECO:0007669"/>
    <property type="project" value="InterPro"/>
</dbReference>
<evidence type="ECO:0000313" key="10">
    <source>
        <dbReference type="Proteomes" id="UP000271098"/>
    </source>
</evidence>
<dbReference type="SMART" id="SM00085">
    <property type="entry name" value="PA2c"/>
    <property type="match status" value="1"/>
</dbReference>
<protein>
    <submittedName>
        <fullName evidence="11">PA2c domain-containing protein</fullName>
    </submittedName>
</protein>
<evidence type="ECO:0000256" key="7">
    <source>
        <dbReference type="SAM" id="SignalP"/>
    </source>
</evidence>
<reference evidence="9 10" key="2">
    <citation type="submission" date="2018-11" db="EMBL/GenBank/DDBJ databases">
        <authorList>
            <consortium name="Pathogen Informatics"/>
        </authorList>
    </citation>
    <scope>NUCLEOTIDE SEQUENCE [LARGE SCALE GENOMIC DNA]</scope>
</reference>
<proteinExistence type="inferred from homology"/>
<keyword evidence="4" id="KW-0479">Metal-binding</keyword>
<keyword evidence="4" id="KW-0106">Calcium</keyword>
<dbReference type="OrthoDB" id="5841574at2759"/>
<evidence type="ECO:0000256" key="3">
    <source>
        <dbReference type="ARBA" id="ARBA00023157"/>
    </source>
</evidence>
<dbReference type="InterPro" id="IPR016090">
    <property type="entry name" value="PLA2-like_dom"/>
</dbReference>
<dbReference type="GO" id="GO:0016042">
    <property type="term" value="P:lipid catabolic process"/>
    <property type="evidence" value="ECO:0007669"/>
    <property type="project" value="InterPro"/>
</dbReference>
<dbReference type="EMBL" id="UYRT01109272">
    <property type="protein sequence ID" value="VDN45233.1"/>
    <property type="molecule type" value="Genomic_DNA"/>
</dbReference>
<dbReference type="Gene3D" id="1.20.90.10">
    <property type="entry name" value="Phospholipase A2 domain"/>
    <property type="match status" value="1"/>
</dbReference>
<sequence>MFSRALLLSCLVVSSYAAFWNLFGMGRCSLTRSLFEYNGYGCNCGLGRKNQIPVDDVDRCCLRHSACYEGALESGDCNHWFSPYFTSYSWKCENKTALCQSLFQPIRTKSFIGLLELISFSSSGQWHSYYFSKPR</sequence>
<feature type="binding site" evidence="4">
    <location>
        <position position="47"/>
    </location>
    <ligand>
        <name>Ca(2+)</name>
        <dbReference type="ChEBI" id="CHEBI:29108"/>
    </ligand>
</feature>
<evidence type="ECO:0000256" key="6">
    <source>
        <dbReference type="RuleBase" id="RU003654"/>
    </source>
</evidence>
<evidence type="ECO:0000259" key="8">
    <source>
        <dbReference type="SMART" id="SM00085"/>
    </source>
</evidence>
<comment type="subcellular location">
    <subcellularLocation>
        <location evidence="1">Secreted</location>
    </subcellularLocation>
</comment>
<evidence type="ECO:0000256" key="5">
    <source>
        <dbReference type="PIRSR" id="PIRSR601211-3"/>
    </source>
</evidence>
<dbReference type="GO" id="GO:0005509">
    <property type="term" value="F:calcium ion binding"/>
    <property type="evidence" value="ECO:0007669"/>
    <property type="project" value="InterPro"/>
</dbReference>
<dbReference type="InterPro" id="IPR001211">
    <property type="entry name" value="PLA2"/>
</dbReference>
<dbReference type="CDD" id="cd00125">
    <property type="entry name" value="PLA2c"/>
    <property type="match status" value="1"/>
</dbReference>
<feature type="chain" id="PRO_5043139340" evidence="7">
    <location>
        <begin position="18"/>
        <end position="135"/>
    </location>
</feature>
<reference evidence="11" key="1">
    <citation type="submission" date="2016-06" db="UniProtKB">
        <authorList>
            <consortium name="WormBaseParasite"/>
        </authorList>
    </citation>
    <scope>IDENTIFICATION</scope>
</reference>
<feature type="disulfide bond" evidence="5">
    <location>
        <begin position="44"/>
        <end position="61"/>
    </location>
</feature>
<keyword evidence="10" id="KW-1185">Reference proteome</keyword>
<comment type="cofactor">
    <cofactor evidence="4">
        <name>Ca(2+)</name>
        <dbReference type="ChEBI" id="CHEBI:29108"/>
    </cofactor>
    <text evidence="4">Binds 1 Ca(2+) ion per subunit.</text>
</comment>
<evidence type="ECO:0000256" key="2">
    <source>
        <dbReference type="ARBA" id="ARBA00022525"/>
    </source>
</evidence>
<dbReference type="Proteomes" id="UP000271098">
    <property type="component" value="Unassembled WGS sequence"/>
</dbReference>
<dbReference type="GO" id="GO:0005576">
    <property type="term" value="C:extracellular region"/>
    <property type="evidence" value="ECO:0007669"/>
    <property type="project" value="UniProtKB-SubCell"/>
</dbReference>
<feature type="domain" description="Phospholipase A2-like central" evidence="8">
    <location>
        <begin position="18"/>
        <end position="135"/>
    </location>
</feature>
<dbReference type="InterPro" id="IPR033113">
    <property type="entry name" value="PLA2_histidine"/>
</dbReference>
<keyword evidence="3 5" id="KW-1015">Disulfide bond</keyword>
<evidence type="ECO:0000256" key="1">
    <source>
        <dbReference type="ARBA" id="ARBA00004613"/>
    </source>
</evidence>
<dbReference type="Pfam" id="PF00068">
    <property type="entry name" value="Phospholip_A2_1"/>
    <property type="match status" value="1"/>
</dbReference>
<keyword evidence="2" id="KW-0964">Secreted</keyword>
<gene>
    <name evidence="9" type="ORF">GPUH_LOCUS26200</name>
</gene>
<evidence type="ECO:0000313" key="9">
    <source>
        <dbReference type="EMBL" id="VDN45233.1"/>
    </source>
</evidence>
<dbReference type="InterPro" id="IPR036444">
    <property type="entry name" value="PLipase_A2_dom_sf"/>
</dbReference>
<name>A0A183EZ10_9BILA</name>